<gene>
    <name evidence="1" type="ORF">JYU29_14125</name>
</gene>
<protein>
    <submittedName>
        <fullName evidence="1">Uncharacterized protein</fullName>
    </submittedName>
</protein>
<evidence type="ECO:0000313" key="2">
    <source>
        <dbReference type="Proteomes" id="UP001297272"/>
    </source>
</evidence>
<evidence type="ECO:0000313" key="1">
    <source>
        <dbReference type="EMBL" id="MBS9721823.1"/>
    </source>
</evidence>
<name>A0ABS5RXN6_9HYPH</name>
<dbReference type="EMBL" id="JAFMNX010000003">
    <property type="protein sequence ID" value="MBS9721823.1"/>
    <property type="molecule type" value="Genomic_DNA"/>
</dbReference>
<sequence length="73" mass="7830">MADGAATAVEDANLNAAEDSTDDFQPFCAAILNNKRMVELEMNYFKPKISACFASNSMEDYAGAQSSVTGCHE</sequence>
<dbReference type="RefSeq" id="WP_213985439.1">
    <property type="nucleotide sequence ID" value="NZ_JAFMNX010000003.1"/>
</dbReference>
<proteinExistence type="predicted"/>
<dbReference type="Proteomes" id="UP001297272">
    <property type="component" value="Unassembled WGS sequence"/>
</dbReference>
<organism evidence="1 2">
    <name type="scientific">Tianweitania aestuarii</name>
    <dbReference type="NCBI Taxonomy" id="2814886"/>
    <lineage>
        <taxon>Bacteria</taxon>
        <taxon>Pseudomonadati</taxon>
        <taxon>Pseudomonadota</taxon>
        <taxon>Alphaproteobacteria</taxon>
        <taxon>Hyphomicrobiales</taxon>
        <taxon>Phyllobacteriaceae</taxon>
        <taxon>Tianweitania</taxon>
    </lineage>
</organism>
<accession>A0ABS5RXN6</accession>
<keyword evidence="2" id="KW-1185">Reference proteome</keyword>
<reference evidence="1 2" key="1">
    <citation type="submission" date="2021-03" db="EMBL/GenBank/DDBJ databases">
        <title>Tianweitania aestuarii sp. nov., isolated from a tidal flat.</title>
        <authorList>
            <person name="Park S."/>
            <person name="Yoon J.-H."/>
        </authorList>
    </citation>
    <scope>NUCLEOTIDE SEQUENCE [LARGE SCALE GENOMIC DNA]</scope>
    <source>
        <strain evidence="1 2">BSSL-BM11</strain>
    </source>
</reference>
<comment type="caution">
    <text evidence="1">The sequence shown here is derived from an EMBL/GenBank/DDBJ whole genome shotgun (WGS) entry which is preliminary data.</text>
</comment>